<dbReference type="Proteomes" id="UP000681075">
    <property type="component" value="Unassembled WGS sequence"/>
</dbReference>
<name>A0A8S8X8Q3_9PROT</name>
<gene>
    <name evidence="8" type="primary">pcm_2</name>
    <name evidence="7" type="synonym">pcm</name>
    <name evidence="8" type="ORF">TMPK1_06290</name>
</gene>
<feature type="active site" evidence="7">
    <location>
        <position position="59"/>
    </location>
</feature>
<evidence type="ECO:0000313" key="8">
    <source>
        <dbReference type="EMBL" id="GIL38392.1"/>
    </source>
</evidence>
<comment type="subcellular location">
    <subcellularLocation>
        <location evidence="1 7">Cytoplasm</location>
    </subcellularLocation>
</comment>
<dbReference type="GO" id="GO:0005737">
    <property type="term" value="C:cytoplasm"/>
    <property type="evidence" value="ECO:0007669"/>
    <property type="project" value="UniProtKB-SubCell"/>
</dbReference>
<keyword evidence="9" id="KW-1185">Reference proteome</keyword>
<dbReference type="AlphaFoldDB" id="A0A8S8X8Q3"/>
<dbReference type="CDD" id="cd02440">
    <property type="entry name" value="AdoMet_MTases"/>
    <property type="match status" value="1"/>
</dbReference>
<evidence type="ECO:0000256" key="3">
    <source>
        <dbReference type="ARBA" id="ARBA00022490"/>
    </source>
</evidence>
<reference evidence="8" key="1">
    <citation type="submission" date="2021-02" db="EMBL/GenBank/DDBJ databases">
        <title>Genome sequence of Rhodospirillales sp. strain TMPK1 isolated from soil.</title>
        <authorList>
            <person name="Nakai R."/>
            <person name="Kusada H."/>
            <person name="Tamaki H."/>
        </authorList>
    </citation>
    <scope>NUCLEOTIDE SEQUENCE</scope>
    <source>
        <strain evidence="8">TMPK1</strain>
    </source>
</reference>
<dbReference type="PANTHER" id="PTHR11579">
    <property type="entry name" value="PROTEIN-L-ISOASPARTATE O-METHYLTRANSFERASE"/>
    <property type="match status" value="1"/>
</dbReference>
<dbReference type="Gene3D" id="3.40.50.150">
    <property type="entry name" value="Vaccinia Virus protein VP39"/>
    <property type="match status" value="1"/>
</dbReference>
<dbReference type="NCBIfam" id="NF001453">
    <property type="entry name" value="PRK00312.1"/>
    <property type="match status" value="1"/>
</dbReference>
<sequence length="208" mass="22902">MNDARKIRLLMSLRRSGVTDTRVLAALERVARDAFIPPSFADKAWDDVALPIGHAQTISQPLVVALMSEALQVGDRMKVLEVGTGSGYQTAVLSHLARRVYTIETIKPLLDEAVQRLEQMRITNITTRHGDGSKGWPEQAPFDRILVTAAAGEEAPPPLLEQLAIGGILVTPVTWRAGEQIVVRVTRTEDGYEQEEMFPVRFVPLVPG</sequence>
<dbReference type="EMBL" id="BOPV01000001">
    <property type="protein sequence ID" value="GIL38392.1"/>
    <property type="molecule type" value="Genomic_DNA"/>
</dbReference>
<accession>A0A8S8X8Q3</accession>
<dbReference type="FunFam" id="3.40.50.150:FF:000010">
    <property type="entry name" value="Protein-L-isoaspartate O-methyltransferase"/>
    <property type="match status" value="1"/>
</dbReference>
<dbReference type="GO" id="GO:0030091">
    <property type="term" value="P:protein repair"/>
    <property type="evidence" value="ECO:0007669"/>
    <property type="project" value="UniProtKB-UniRule"/>
</dbReference>
<dbReference type="GO" id="GO:0004719">
    <property type="term" value="F:protein-L-isoaspartate (D-aspartate) O-methyltransferase activity"/>
    <property type="evidence" value="ECO:0007669"/>
    <property type="project" value="UniProtKB-UniRule"/>
</dbReference>
<evidence type="ECO:0000256" key="7">
    <source>
        <dbReference type="HAMAP-Rule" id="MF_00090"/>
    </source>
</evidence>
<evidence type="ECO:0000256" key="6">
    <source>
        <dbReference type="ARBA" id="ARBA00022691"/>
    </source>
</evidence>
<comment type="similarity">
    <text evidence="2 7">Belongs to the methyltransferase superfamily. L-isoaspartyl/D-aspartyl protein methyltransferase family.</text>
</comment>
<dbReference type="EC" id="2.1.1.77" evidence="7"/>
<dbReference type="GO" id="GO:0032259">
    <property type="term" value="P:methylation"/>
    <property type="evidence" value="ECO:0007669"/>
    <property type="project" value="UniProtKB-KW"/>
</dbReference>
<evidence type="ECO:0000256" key="2">
    <source>
        <dbReference type="ARBA" id="ARBA00005369"/>
    </source>
</evidence>
<comment type="catalytic activity">
    <reaction evidence="7">
        <text>[protein]-L-isoaspartate + S-adenosyl-L-methionine = [protein]-L-isoaspartate alpha-methyl ester + S-adenosyl-L-homocysteine</text>
        <dbReference type="Rhea" id="RHEA:12705"/>
        <dbReference type="Rhea" id="RHEA-COMP:12143"/>
        <dbReference type="Rhea" id="RHEA-COMP:12144"/>
        <dbReference type="ChEBI" id="CHEBI:57856"/>
        <dbReference type="ChEBI" id="CHEBI:59789"/>
        <dbReference type="ChEBI" id="CHEBI:90596"/>
        <dbReference type="ChEBI" id="CHEBI:90598"/>
        <dbReference type="EC" id="2.1.1.77"/>
    </reaction>
</comment>
<evidence type="ECO:0000313" key="9">
    <source>
        <dbReference type="Proteomes" id="UP000681075"/>
    </source>
</evidence>
<evidence type="ECO:0000256" key="1">
    <source>
        <dbReference type="ARBA" id="ARBA00004496"/>
    </source>
</evidence>
<dbReference type="SUPFAM" id="SSF53335">
    <property type="entry name" value="S-adenosyl-L-methionine-dependent methyltransferases"/>
    <property type="match status" value="1"/>
</dbReference>
<keyword evidence="3 7" id="KW-0963">Cytoplasm</keyword>
<comment type="caution">
    <text evidence="8">The sequence shown here is derived from an EMBL/GenBank/DDBJ whole genome shotgun (WGS) entry which is preliminary data.</text>
</comment>
<evidence type="ECO:0000256" key="4">
    <source>
        <dbReference type="ARBA" id="ARBA00022603"/>
    </source>
</evidence>
<dbReference type="Pfam" id="PF01135">
    <property type="entry name" value="PCMT"/>
    <property type="match status" value="1"/>
</dbReference>
<proteinExistence type="inferred from homology"/>
<organism evidence="8 9">
    <name type="scientific">Roseiterribacter gracilis</name>
    <dbReference type="NCBI Taxonomy" id="2812848"/>
    <lineage>
        <taxon>Bacteria</taxon>
        <taxon>Pseudomonadati</taxon>
        <taxon>Pseudomonadota</taxon>
        <taxon>Alphaproteobacteria</taxon>
        <taxon>Rhodospirillales</taxon>
        <taxon>Roseiterribacteraceae</taxon>
        <taxon>Roseiterribacter</taxon>
    </lineage>
</organism>
<comment type="function">
    <text evidence="7">Catalyzes the methyl esterification of L-isoaspartyl residues in peptides and proteins that result from spontaneous decomposition of normal L-aspartyl and L-asparaginyl residues. It plays a role in the repair and/or degradation of damaged proteins.</text>
</comment>
<protein>
    <recommendedName>
        <fullName evidence="7">Protein-L-isoaspartate O-methyltransferase</fullName>
        <ecNumber evidence="7">2.1.1.77</ecNumber>
    </recommendedName>
    <alternativeName>
        <fullName evidence="7">L-isoaspartyl protein carboxyl methyltransferase</fullName>
    </alternativeName>
    <alternativeName>
        <fullName evidence="7">Protein L-isoaspartyl methyltransferase</fullName>
    </alternativeName>
    <alternativeName>
        <fullName evidence="7">Protein-beta-aspartate methyltransferase</fullName>
        <shortName evidence="7">PIMT</shortName>
    </alternativeName>
</protein>
<dbReference type="PANTHER" id="PTHR11579:SF0">
    <property type="entry name" value="PROTEIN-L-ISOASPARTATE(D-ASPARTATE) O-METHYLTRANSFERASE"/>
    <property type="match status" value="1"/>
</dbReference>
<evidence type="ECO:0000256" key="5">
    <source>
        <dbReference type="ARBA" id="ARBA00022679"/>
    </source>
</evidence>
<dbReference type="PROSITE" id="PS01279">
    <property type="entry name" value="PCMT"/>
    <property type="match status" value="1"/>
</dbReference>
<keyword evidence="6 7" id="KW-0949">S-adenosyl-L-methionine</keyword>
<dbReference type="NCBIfam" id="TIGR00080">
    <property type="entry name" value="pimt"/>
    <property type="match status" value="1"/>
</dbReference>
<dbReference type="HAMAP" id="MF_00090">
    <property type="entry name" value="PIMT"/>
    <property type="match status" value="1"/>
</dbReference>
<keyword evidence="4 7" id="KW-0489">Methyltransferase</keyword>
<dbReference type="InterPro" id="IPR000682">
    <property type="entry name" value="PCMT"/>
</dbReference>
<dbReference type="InterPro" id="IPR029063">
    <property type="entry name" value="SAM-dependent_MTases_sf"/>
</dbReference>
<keyword evidence="5 7" id="KW-0808">Transferase</keyword>